<reference evidence="1 2" key="1">
    <citation type="submission" date="2020-05" db="EMBL/GenBank/DDBJ databases">
        <title>MicrobeNet Type strains.</title>
        <authorList>
            <person name="Nicholson A.C."/>
        </authorList>
    </citation>
    <scope>NUCLEOTIDE SEQUENCE [LARGE SCALE GENOMIC DNA]</scope>
    <source>
        <strain evidence="1 2">ATCC 700815</strain>
    </source>
</reference>
<dbReference type="AlphaFoldDB" id="A0A849BDG9"/>
<sequence length="87" mass="9988">MPATYPAKSIFLEVEFFGDDRDEILLPCQAVTVDRGAILVRGVETRHLNAIRWIPDALSFQAYDRHHRFPVGRPIVLDRDLAQFPLL</sequence>
<proteinExistence type="predicted"/>
<evidence type="ECO:0000313" key="1">
    <source>
        <dbReference type="EMBL" id="NNH13940.1"/>
    </source>
</evidence>
<organism evidence="1 2">
    <name type="scientific">Cupriavidus gilardii</name>
    <dbReference type="NCBI Taxonomy" id="82541"/>
    <lineage>
        <taxon>Bacteria</taxon>
        <taxon>Pseudomonadati</taxon>
        <taxon>Pseudomonadota</taxon>
        <taxon>Betaproteobacteria</taxon>
        <taxon>Burkholderiales</taxon>
        <taxon>Burkholderiaceae</taxon>
        <taxon>Cupriavidus</taxon>
    </lineage>
</organism>
<gene>
    <name evidence="1" type="ORF">HLB16_24125</name>
</gene>
<protein>
    <submittedName>
        <fullName evidence="1">Uncharacterized protein</fullName>
    </submittedName>
</protein>
<dbReference type="EMBL" id="JABEMD010000066">
    <property type="protein sequence ID" value="NNH13940.1"/>
    <property type="molecule type" value="Genomic_DNA"/>
</dbReference>
<evidence type="ECO:0000313" key="2">
    <source>
        <dbReference type="Proteomes" id="UP000542973"/>
    </source>
</evidence>
<dbReference type="RefSeq" id="WP_053821584.1">
    <property type="nucleotide sequence ID" value="NZ_BAAAEB010000004.1"/>
</dbReference>
<accession>A0A849BDG9</accession>
<comment type="caution">
    <text evidence="1">The sequence shown here is derived from an EMBL/GenBank/DDBJ whole genome shotgun (WGS) entry which is preliminary data.</text>
</comment>
<name>A0A849BDG9_9BURK</name>
<dbReference type="Proteomes" id="UP000542973">
    <property type="component" value="Unassembled WGS sequence"/>
</dbReference>